<evidence type="ECO:0000256" key="1">
    <source>
        <dbReference type="SAM" id="SignalP"/>
    </source>
</evidence>
<dbReference type="Proteomes" id="UP000829720">
    <property type="component" value="Unassembled WGS sequence"/>
</dbReference>
<dbReference type="AlphaFoldDB" id="A0A8T3CVA0"/>
<sequence length="124" mass="13261">MAQSGAPRFPKGIISTHLYLVLGLAPAWMSLLGPVQCDNGVLDRSFGDRVLDSSGGRVLRRSFTNNDGDPGGMGVGRFRRALSQDKVSLLSSSFVLKGDATHNQAMVHWTGENSSVSTRPNSSQ</sequence>
<evidence type="ECO:0000313" key="2">
    <source>
        <dbReference type="EMBL" id="KAI1888256.1"/>
    </source>
</evidence>
<keyword evidence="1" id="KW-0732">Signal</keyword>
<protein>
    <submittedName>
        <fullName evidence="2">Uncharacterized protein</fullName>
    </submittedName>
</protein>
<feature type="signal peptide" evidence="1">
    <location>
        <begin position="1"/>
        <end position="37"/>
    </location>
</feature>
<keyword evidence="3" id="KW-1185">Reference proteome</keyword>
<dbReference type="EMBL" id="JAERUA010000017">
    <property type="protein sequence ID" value="KAI1888256.1"/>
    <property type="molecule type" value="Genomic_DNA"/>
</dbReference>
<feature type="chain" id="PRO_5035913933" evidence="1">
    <location>
        <begin position="38"/>
        <end position="124"/>
    </location>
</feature>
<accession>A0A8T3CVA0</accession>
<dbReference type="OrthoDB" id="8959353at2759"/>
<evidence type="ECO:0000313" key="3">
    <source>
        <dbReference type="Proteomes" id="UP000829720"/>
    </source>
</evidence>
<gene>
    <name evidence="2" type="ORF">AGOR_G00183150</name>
</gene>
<name>A0A8T3CVA0_9TELE</name>
<proteinExistence type="predicted"/>
<comment type="caution">
    <text evidence="2">The sequence shown here is derived from an EMBL/GenBank/DDBJ whole genome shotgun (WGS) entry which is preliminary data.</text>
</comment>
<reference evidence="2" key="1">
    <citation type="submission" date="2021-01" db="EMBL/GenBank/DDBJ databases">
        <authorList>
            <person name="Zahm M."/>
            <person name="Roques C."/>
            <person name="Cabau C."/>
            <person name="Klopp C."/>
            <person name="Donnadieu C."/>
            <person name="Jouanno E."/>
            <person name="Lampietro C."/>
            <person name="Louis A."/>
            <person name="Herpin A."/>
            <person name="Echchiki A."/>
            <person name="Berthelot C."/>
            <person name="Parey E."/>
            <person name="Roest-Crollius H."/>
            <person name="Braasch I."/>
            <person name="Postlethwait J."/>
            <person name="Bobe J."/>
            <person name="Montfort J."/>
            <person name="Bouchez O."/>
            <person name="Begum T."/>
            <person name="Mejri S."/>
            <person name="Adams A."/>
            <person name="Chen W.-J."/>
            <person name="Guiguen Y."/>
        </authorList>
    </citation>
    <scope>NUCLEOTIDE SEQUENCE</scope>
    <source>
        <tissue evidence="2">Blood</tissue>
    </source>
</reference>
<organism evidence="2 3">
    <name type="scientific">Albula goreensis</name>
    <dbReference type="NCBI Taxonomy" id="1534307"/>
    <lineage>
        <taxon>Eukaryota</taxon>
        <taxon>Metazoa</taxon>
        <taxon>Chordata</taxon>
        <taxon>Craniata</taxon>
        <taxon>Vertebrata</taxon>
        <taxon>Euteleostomi</taxon>
        <taxon>Actinopterygii</taxon>
        <taxon>Neopterygii</taxon>
        <taxon>Teleostei</taxon>
        <taxon>Albuliformes</taxon>
        <taxon>Albulidae</taxon>
        <taxon>Albula</taxon>
    </lineage>
</organism>